<evidence type="ECO:0000256" key="2">
    <source>
        <dbReference type="ARBA" id="ARBA00005801"/>
    </source>
</evidence>
<gene>
    <name evidence="10" type="ORF">KDK92_14040</name>
</gene>
<dbReference type="GO" id="GO:0005886">
    <property type="term" value="C:plasma membrane"/>
    <property type="evidence" value="ECO:0007669"/>
    <property type="project" value="UniProtKB-SubCell"/>
</dbReference>
<dbReference type="PANTHER" id="PTHR30487">
    <property type="entry name" value="TYPE 4 PREPILIN-LIKE PROTEINS LEADER PEPTIDE-PROCESSING ENZYME"/>
    <property type="match status" value="1"/>
</dbReference>
<organism evidence="10 11">
    <name type="scientific">Oceanirhabdus seepicola</name>
    <dbReference type="NCBI Taxonomy" id="2828781"/>
    <lineage>
        <taxon>Bacteria</taxon>
        <taxon>Bacillati</taxon>
        <taxon>Bacillota</taxon>
        <taxon>Clostridia</taxon>
        <taxon>Eubacteriales</taxon>
        <taxon>Clostridiaceae</taxon>
        <taxon>Oceanirhabdus</taxon>
    </lineage>
</organism>
<evidence type="ECO:0000313" key="11">
    <source>
        <dbReference type="Proteomes" id="UP001056429"/>
    </source>
</evidence>
<keyword evidence="6 7" id="KW-0472">Membrane</keyword>
<dbReference type="Gene3D" id="1.20.120.1220">
    <property type="match status" value="1"/>
</dbReference>
<protein>
    <submittedName>
        <fullName evidence="10">Prepilin peptidase</fullName>
    </submittedName>
</protein>
<dbReference type="EMBL" id="JAGSOJ010000003">
    <property type="protein sequence ID" value="MCM1990847.1"/>
    <property type="molecule type" value="Genomic_DNA"/>
</dbReference>
<feature type="domain" description="Prepilin type IV endopeptidase peptidase" evidence="8">
    <location>
        <begin position="101"/>
        <end position="211"/>
    </location>
</feature>
<comment type="subcellular location">
    <subcellularLocation>
        <location evidence="1">Cell membrane</location>
        <topology evidence="1">Multi-pass membrane protein</topology>
    </subcellularLocation>
</comment>
<evidence type="ECO:0000256" key="5">
    <source>
        <dbReference type="ARBA" id="ARBA00022989"/>
    </source>
</evidence>
<dbReference type="InterPro" id="IPR010627">
    <property type="entry name" value="Prepilin_pept_A24_N"/>
</dbReference>
<evidence type="ECO:0000259" key="9">
    <source>
        <dbReference type="Pfam" id="PF06750"/>
    </source>
</evidence>
<feature type="transmembrane region" description="Helical" evidence="7">
    <location>
        <begin position="182"/>
        <end position="212"/>
    </location>
</feature>
<dbReference type="Pfam" id="PF06750">
    <property type="entry name" value="A24_N_bact"/>
    <property type="match status" value="1"/>
</dbReference>
<dbReference type="Pfam" id="PF01478">
    <property type="entry name" value="Peptidase_A24"/>
    <property type="match status" value="1"/>
</dbReference>
<name>A0A9J6P2M0_9CLOT</name>
<dbReference type="InterPro" id="IPR050882">
    <property type="entry name" value="Prepilin_peptidase/N-MTase"/>
</dbReference>
<dbReference type="GO" id="GO:0004190">
    <property type="term" value="F:aspartic-type endopeptidase activity"/>
    <property type="evidence" value="ECO:0007669"/>
    <property type="project" value="InterPro"/>
</dbReference>
<keyword evidence="11" id="KW-1185">Reference proteome</keyword>
<feature type="transmembrane region" description="Helical" evidence="7">
    <location>
        <begin position="224"/>
        <end position="242"/>
    </location>
</feature>
<evidence type="ECO:0000256" key="6">
    <source>
        <dbReference type="ARBA" id="ARBA00023136"/>
    </source>
</evidence>
<evidence type="ECO:0000259" key="8">
    <source>
        <dbReference type="Pfam" id="PF01478"/>
    </source>
</evidence>
<dbReference type="Proteomes" id="UP001056429">
    <property type="component" value="Unassembled WGS sequence"/>
</dbReference>
<feature type="transmembrane region" description="Helical" evidence="7">
    <location>
        <begin position="146"/>
        <end position="170"/>
    </location>
</feature>
<evidence type="ECO:0000256" key="3">
    <source>
        <dbReference type="ARBA" id="ARBA00022475"/>
    </source>
</evidence>
<feature type="transmembrane region" description="Helical" evidence="7">
    <location>
        <begin position="119"/>
        <end position="140"/>
    </location>
</feature>
<evidence type="ECO:0000256" key="1">
    <source>
        <dbReference type="ARBA" id="ARBA00004651"/>
    </source>
</evidence>
<dbReference type="RefSeq" id="WP_250859961.1">
    <property type="nucleotide sequence ID" value="NZ_JAGSOJ010000003.1"/>
</dbReference>
<reference evidence="10" key="1">
    <citation type="journal article" date="2021" name="mSystems">
        <title>Bacteria and Archaea Synergistically Convert Glycine Betaine to Biogenic Methane in the Formosa Cold Seep of the South China Sea.</title>
        <authorList>
            <person name="Li L."/>
            <person name="Zhang W."/>
            <person name="Zhang S."/>
            <person name="Song L."/>
            <person name="Sun Q."/>
            <person name="Zhang H."/>
            <person name="Xiang H."/>
            <person name="Dong X."/>
        </authorList>
    </citation>
    <scope>NUCLEOTIDE SEQUENCE</scope>
    <source>
        <strain evidence="10">ZWT</strain>
    </source>
</reference>
<evidence type="ECO:0000313" key="10">
    <source>
        <dbReference type="EMBL" id="MCM1990847.1"/>
    </source>
</evidence>
<sequence>MIEFFIFLIGISIGSFLNVCIYRIPQEESLIPSSHCKACGYGLKVKDLVPIFSYMFLKGKCRSCGKKISMQYPLIEFINGTLYLLLYIKFGFTLIFVKYAVIGSILIVLALIDYNTQYVYSIVSWSSIIVSVIFVFIQFLNKEDVSSYIIAALIGVIVFGGINLFSKIIFKKQGLGGGDVEVILCMALTLGLSKFILSFFLSVTIGAILSIIALGFKKIKRGEYVPFVPFLALGTFITMFFGEEIIRIYMGYIIP</sequence>
<dbReference type="GO" id="GO:0006465">
    <property type="term" value="P:signal peptide processing"/>
    <property type="evidence" value="ECO:0007669"/>
    <property type="project" value="TreeGrafter"/>
</dbReference>
<accession>A0A9J6P2M0</accession>
<proteinExistence type="inferred from homology"/>
<comment type="similarity">
    <text evidence="2">Belongs to the peptidase A24 family.</text>
</comment>
<feature type="transmembrane region" description="Helical" evidence="7">
    <location>
        <begin position="6"/>
        <end position="24"/>
    </location>
</feature>
<dbReference type="AlphaFoldDB" id="A0A9J6P2M0"/>
<evidence type="ECO:0000256" key="4">
    <source>
        <dbReference type="ARBA" id="ARBA00022692"/>
    </source>
</evidence>
<evidence type="ECO:0000256" key="7">
    <source>
        <dbReference type="SAM" id="Phobius"/>
    </source>
</evidence>
<dbReference type="PANTHER" id="PTHR30487:SF0">
    <property type="entry name" value="PREPILIN LEADER PEPTIDASE_N-METHYLTRANSFERASE-RELATED"/>
    <property type="match status" value="1"/>
</dbReference>
<reference evidence="10" key="2">
    <citation type="submission" date="2021-04" db="EMBL/GenBank/DDBJ databases">
        <authorList>
            <person name="Dong X."/>
        </authorList>
    </citation>
    <scope>NUCLEOTIDE SEQUENCE</scope>
    <source>
        <strain evidence="10">ZWT</strain>
    </source>
</reference>
<dbReference type="InterPro" id="IPR000045">
    <property type="entry name" value="Prepilin_IV_endopep_pep"/>
</dbReference>
<keyword evidence="4 7" id="KW-0812">Transmembrane</keyword>
<keyword evidence="5 7" id="KW-1133">Transmembrane helix</keyword>
<feature type="domain" description="Prepilin peptidase A24 N-terminal" evidence="9">
    <location>
        <begin position="8"/>
        <end position="90"/>
    </location>
</feature>
<keyword evidence="3" id="KW-1003">Cell membrane</keyword>
<feature type="transmembrane region" description="Helical" evidence="7">
    <location>
        <begin position="94"/>
        <end position="112"/>
    </location>
</feature>
<comment type="caution">
    <text evidence="10">The sequence shown here is derived from an EMBL/GenBank/DDBJ whole genome shotgun (WGS) entry which is preliminary data.</text>
</comment>